<keyword evidence="1" id="KW-0059">Arsenical resistance</keyword>
<gene>
    <name evidence="3" type="ORF">GCM10022261_09840</name>
</gene>
<dbReference type="SMART" id="SM00226">
    <property type="entry name" value="LMWPc"/>
    <property type="match status" value="1"/>
</dbReference>
<feature type="domain" description="Phosphotyrosine protein phosphatase I" evidence="2">
    <location>
        <begin position="81"/>
        <end position="206"/>
    </location>
</feature>
<evidence type="ECO:0000313" key="4">
    <source>
        <dbReference type="Proteomes" id="UP001501586"/>
    </source>
</evidence>
<dbReference type="InterPro" id="IPR048716">
    <property type="entry name" value="Phosphatase-like_N"/>
</dbReference>
<dbReference type="Pfam" id="PF01451">
    <property type="entry name" value="LMWPc"/>
    <property type="match status" value="1"/>
</dbReference>
<keyword evidence="4" id="KW-1185">Reference proteome</keyword>
<dbReference type="PANTHER" id="PTHR43428:SF1">
    <property type="entry name" value="ARSENATE REDUCTASE"/>
    <property type="match status" value="1"/>
</dbReference>
<dbReference type="Pfam" id="PF21234">
    <property type="entry name" value="Phosphatase-like_N"/>
    <property type="match status" value="1"/>
</dbReference>
<dbReference type="CDD" id="cd16345">
    <property type="entry name" value="LMWP_ArsC"/>
    <property type="match status" value="1"/>
</dbReference>
<evidence type="ECO:0000259" key="2">
    <source>
        <dbReference type="SMART" id="SM00226"/>
    </source>
</evidence>
<dbReference type="InterPro" id="IPR036196">
    <property type="entry name" value="Ptyr_pPase_sf"/>
</dbReference>
<evidence type="ECO:0000256" key="1">
    <source>
        <dbReference type="ARBA" id="ARBA00022849"/>
    </source>
</evidence>
<dbReference type="PANTHER" id="PTHR43428">
    <property type="entry name" value="ARSENATE REDUCTASE"/>
    <property type="match status" value="1"/>
</dbReference>
<dbReference type="InterPro" id="IPR023485">
    <property type="entry name" value="Ptyr_pPase"/>
</dbReference>
<reference evidence="4" key="1">
    <citation type="journal article" date="2019" name="Int. J. Syst. Evol. Microbiol.">
        <title>The Global Catalogue of Microorganisms (GCM) 10K type strain sequencing project: providing services to taxonomists for standard genome sequencing and annotation.</title>
        <authorList>
            <consortium name="The Broad Institute Genomics Platform"/>
            <consortium name="The Broad Institute Genome Sequencing Center for Infectious Disease"/>
            <person name="Wu L."/>
            <person name="Ma J."/>
        </authorList>
    </citation>
    <scope>NUCLEOTIDE SEQUENCE [LARGE SCALE GENOMIC DNA]</scope>
    <source>
        <strain evidence="4">JCM 17458</strain>
    </source>
</reference>
<sequence length="209" mass="23083">MTAENPPLDTKVLQLSVSDLTRKYTGMFSAETIERYVYESYTTLSRTAQIREHLAILAERFAADRLRALALAEGKIAKTVPQVLFVCVHNVGRSQIAAALLAHYAGDSVEVRSAGSLPGSEVHPLVVDALVERGIDLSGAFPKPLTDDVVRAADYVITMGCGDACPIYPGKRYLDWELDDPADETPERVREIVDQIDSRVHDLWTQIRS</sequence>
<comment type="caution">
    <text evidence="3">The sequence shown here is derived from an EMBL/GenBank/DDBJ whole genome shotgun (WGS) entry which is preliminary data.</text>
</comment>
<dbReference type="SUPFAM" id="SSF52788">
    <property type="entry name" value="Phosphotyrosine protein phosphatases I"/>
    <property type="match status" value="1"/>
</dbReference>
<dbReference type="RefSeq" id="WP_236863512.1">
    <property type="nucleotide sequence ID" value="NZ_BAABAZ010000004.1"/>
</dbReference>
<name>A0ABP8EHL4_9MICO</name>
<dbReference type="NCBIfam" id="NF046112">
    <property type="entry name" value="MSMEG_6209_Nter"/>
    <property type="match status" value="1"/>
</dbReference>
<evidence type="ECO:0000313" key="3">
    <source>
        <dbReference type="EMBL" id="GAA4283453.1"/>
    </source>
</evidence>
<dbReference type="Gene3D" id="1.10.8.1060">
    <property type="entry name" value="Corynebacterium glutamicum thioredoxin-dependent arsenate reductase, N-terminal domain"/>
    <property type="match status" value="1"/>
</dbReference>
<dbReference type="Gene3D" id="3.40.50.2300">
    <property type="match status" value="1"/>
</dbReference>
<organism evidence="3 4">
    <name type="scientific">Brevibacterium daeguense</name>
    <dbReference type="NCBI Taxonomy" id="909936"/>
    <lineage>
        <taxon>Bacteria</taxon>
        <taxon>Bacillati</taxon>
        <taxon>Actinomycetota</taxon>
        <taxon>Actinomycetes</taxon>
        <taxon>Micrococcales</taxon>
        <taxon>Brevibacteriaceae</taxon>
        <taxon>Brevibacterium</taxon>
    </lineage>
</organism>
<dbReference type="EMBL" id="BAABAZ010000004">
    <property type="protein sequence ID" value="GAA4283453.1"/>
    <property type="molecule type" value="Genomic_DNA"/>
</dbReference>
<protein>
    <submittedName>
        <fullName evidence="3">Arsenate reductase ArsC</fullName>
    </submittedName>
</protein>
<dbReference type="Proteomes" id="UP001501586">
    <property type="component" value="Unassembled WGS sequence"/>
</dbReference>
<proteinExistence type="predicted"/>
<accession>A0ABP8EHL4</accession>